<dbReference type="GO" id="GO:0004222">
    <property type="term" value="F:metalloendopeptidase activity"/>
    <property type="evidence" value="ECO:0007669"/>
    <property type="project" value="InterPro"/>
</dbReference>
<feature type="signal peptide" evidence="7">
    <location>
        <begin position="1"/>
        <end position="20"/>
    </location>
</feature>
<dbReference type="PROSITE" id="PS51257">
    <property type="entry name" value="PROKAR_LIPOPROTEIN"/>
    <property type="match status" value="1"/>
</dbReference>
<dbReference type="GO" id="GO:0016020">
    <property type="term" value="C:membrane"/>
    <property type="evidence" value="ECO:0007669"/>
    <property type="project" value="TreeGrafter"/>
</dbReference>
<keyword evidence="10" id="KW-1185">Reference proteome</keyword>
<evidence type="ECO:0000256" key="4">
    <source>
        <dbReference type="ARBA" id="ARBA00022833"/>
    </source>
</evidence>
<comment type="similarity">
    <text evidence="6">Belongs to the peptidase M48 family.</text>
</comment>
<comment type="caution">
    <text evidence="9">The sequence shown here is derived from an EMBL/GenBank/DDBJ whole genome shotgun (WGS) entry which is preliminary data.</text>
</comment>
<evidence type="ECO:0000256" key="2">
    <source>
        <dbReference type="ARBA" id="ARBA00022723"/>
    </source>
</evidence>
<keyword evidence="2" id="KW-0479">Metal-binding</keyword>
<keyword evidence="7" id="KW-0732">Signal</keyword>
<comment type="cofactor">
    <cofactor evidence="6">
        <name>Zn(2+)</name>
        <dbReference type="ChEBI" id="CHEBI:29105"/>
    </cofactor>
    <text evidence="6">Binds 1 zinc ion per subunit.</text>
</comment>
<dbReference type="GO" id="GO:0051603">
    <property type="term" value="P:proteolysis involved in protein catabolic process"/>
    <property type="evidence" value="ECO:0007669"/>
    <property type="project" value="TreeGrafter"/>
</dbReference>
<dbReference type="PANTHER" id="PTHR22726:SF24">
    <property type="entry name" value="M48 FAMILY METALLOPEPTIDASE"/>
    <property type="match status" value="1"/>
</dbReference>
<keyword evidence="4 6" id="KW-0862">Zinc</keyword>
<dbReference type="Proteomes" id="UP000175669">
    <property type="component" value="Unassembled WGS sequence"/>
</dbReference>
<evidence type="ECO:0000313" key="9">
    <source>
        <dbReference type="EMBL" id="OFE12453.1"/>
    </source>
</evidence>
<dbReference type="GO" id="GO:0046872">
    <property type="term" value="F:metal ion binding"/>
    <property type="evidence" value="ECO:0007669"/>
    <property type="project" value="UniProtKB-KW"/>
</dbReference>
<sequence length="258" mass="27809">MTRSQSVSLAVLLLSLLVSACATSPTGRSQMLLVSEGQMAAMGEEAFNQLKQENTVSRDQALTRHVNCVADAVLSQVNTGQNWEVVLFEDDSVNAFALPGGKIGIFSGLLRAAENQHQLATVIGHEIAHVTARHSAARLSNQLATQLGVSVLAQTTGMDPGLIGTGAQILLTLPYSRADETEADRLGLDYMAQAGFDPRESVTLWRNMAREAGERPPAFLSTHPTTQSRIRDLDQQMPAAVATFDAARDQGRRPDCQR</sequence>
<dbReference type="InterPro" id="IPR001915">
    <property type="entry name" value="Peptidase_M48"/>
</dbReference>
<organism evidence="9 10">
    <name type="scientific">Pseudohongiella acticola</name>
    <dbReference type="NCBI Taxonomy" id="1524254"/>
    <lineage>
        <taxon>Bacteria</taxon>
        <taxon>Pseudomonadati</taxon>
        <taxon>Pseudomonadota</taxon>
        <taxon>Gammaproteobacteria</taxon>
        <taxon>Pseudomonadales</taxon>
        <taxon>Pseudohongiellaceae</taxon>
        <taxon>Pseudohongiella</taxon>
    </lineage>
</organism>
<dbReference type="EMBL" id="MASR01000001">
    <property type="protein sequence ID" value="OFE12453.1"/>
    <property type="molecule type" value="Genomic_DNA"/>
</dbReference>
<reference evidence="10" key="1">
    <citation type="submission" date="2016-07" db="EMBL/GenBank/DDBJ databases">
        <authorList>
            <person name="Florea S."/>
            <person name="Webb J.S."/>
            <person name="Jaromczyk J."/>
            <person name="Schardl C.L."/>
        </authorList>
    </citation>
    <scope>NUCLEOTIDE SEQUENCE [LARGE SCALE GENOMIC DNA]</scope>
    <source>
        <strain evidence="10">KCTC 42131</strain>
    </source>
</reference>
<evidence type="ECO:0000256" key="6">
    <source>
        <dbReference type="RuleBase" id="RU003983"/>
    </source>
</evidence>
<evidence type="ECO:0000259" key="8">
    <source>
        <dbReference type="Pfam" id="PF01435"/>
    </source>
</evidence>
<dbReference type="CDD" id="cd07331">
    <property type="entry name" value="M48C_Oma1_like"/>
    <property type="match status" value="1"/>
</dbReference>
<feature type="chain" id="PRO_5009212057" evidence="7">
    <location>
        <begin position="21"/>
        <end position="258"/>
    </location>
</feature>
<accession>A0A1E8CJ47</accession>
<dbReference type="AlphaFoldDB" id="A0A1E8CJ47"/>
<keyword evidence="5 6" id="KW-0482">Metalloprotease</keyword>
<dbReference type="InterPro" id="IPR051156">
    <property type="entry name" value="Mito/Outer_Membr_Metalloprot"/>
</dbReference>
<gene>
    <name evidence="9" type="ORF">PHACT_04305</name>
</gene>
<dbReference type="RefSeq" id="WP_070116076.1">
    <property type="nucleotide sequence ID" value="NZ_MASR01000001.1"/>
</dbReference>
<evidence type="ECO:0000256" key="3">
    <source>
        <dbReference type="ARBA" id="ARBA00022801"/>
    </source>
</evidence>
<protein>
    <submittedName>
        <fullName evidence="9">Peptidase</fullName>
    </submittedName>
</protein>
<keyword evidence="3 6" id="KW-0378">Hydrolase</keyword>
<keyword evidence="1 6" id="KW-0645">Protease</keyword>
<evidence type="ECO:0000256" key="1">
    <source>
        <dbReference type="ARBA" id="ARBA00022670"/>
    </source>
</evidence>
<dbReference type="OrthoDB" id="9810445at2"/>
<evidence type="ECO:0000313" key="10">
    <source>
        <dbReference type="Proteomes" id="UP000175669"/>
    </source>
</evidence>
<dbReference type="STRING" id="1524254.PHACT_04305"/>
<dbReference type="Pfam" id="PF01435">
    <property type="entry name" value="Peptidase_M48"/>
    <property type="match status" value="1"/>
</dbReference>
<name>A0A1E8CJ47_9GAMM</name>
<dbReference type="PANTHER" id="PTHR22726">
    <property type="entry name" value="METALLOENDOPEPTIDASE OMA1"/>
    <property type="match status" value="1"/>
</dbReference>
<evidence type="ECO:0000256" key="7">
    <source>
        <dbReference type="SAM" id="SignalP"/>
    </source>
</evidence>
<feature type="domain" description="Peptidase M48" evidence="8">
    <location>
        <begin position="59"/>
        <end position="235"/>
    </location>
</feature>
<evidence type="ECO:0000256" key="5">
    <source>
        <dbReference type="ARBA" id="ARBA00023049"/>
    </source>
</evidence>
<proteinExistence type="inferred from homology"/>
<dbReference type="Gene3D" id="3.30.2010.10">
    <property type="entry name" value="Metalloproteases ('zincins'), catalytic domain"/>
    <property type="match status" value="1"/>
</dbReference>